<organism evidence="1 2">
    <name type="scientific">Candidatus Kaiserbacteria bacterium RIFCSPLOWO2_01_FULL_52_12b</name>
    <dbReference type="NCBI Taxonomy" id="1798509"/>
    <lineage>
        <taxon>Bacteria</taxon>
        <taxon>Candidatus Kaiseribacteriota</taxon>
    </lineage>
</organism>
<evidence type="ECO:0000313" key="2">
    <source>
        <dbReference type="Proteomes" id="UP000178811"/>
    </source>
</evidence>
<evidence type="ECO:0008006" key="3">
    <source>
        <dbReference type="Google" id="ProtNLM"/>
    </source>
</evidence>
<dbReference type="PANTHER" id="PTHR48100">
    <property type="entry name" value="BROAD-SPECIFICITY PHOSPHATASE YOR283W-RELATED"/>
    <property type="match status" value="1"/>
</dbReference>
<comment type="caution">
    <text evidence="1">The sequence shown here is derived from an EMBL/GenBank/DDBJ whole genome shotgun (WGS) entry which is preliminary data.</text>
</comment>
<protein>
    <recommendedName>
        <fullName evidence="3">Phosphoglycerate mutase</fullName>
    </recommendedName>
</protein>
<dbReference type="CDD" id="cd07067">
    <property type="entry name" value="HP_PGM_like"/>
    <property type="match status" value="1"/>
</dbReference>
<dbReference type="Pfam" id="PF00300">
    <property type="entry name" value="His_Phos_1"/>
    <property type="match status" value="1"/>
</dbReference>
<dbReference type="PANTHER" id="PTHR48100:SF1">
    <property type="entry name" value="HISTIDINE PHOSPHATASE FAMILY PROTEIN-RELATED"/>
    <property type="match status" value="1"/>
</dbReference>
<dbReference type="InterPro" id="IPR050275">
    <property type="entry name" value="PGM_Phosphatase"/>
</dbReference>
<dbReference type="EMBL" id="MFLW01000011">
    <property type="protein sequence ID" value="OGG78361.1"/>
    <property type="molecule type" value="Genomic_DNA"/>
</dbReference>
<dbReference type="SUPFAM" id="SSF53254">
    <property type="entry name" value="Phosphoglycerate mutase-like"/>
    <property type="match status" value="1"/>
</dbReference>
<dbReference type="InterPro" id="IPR029033">
    <property type="entry name" value="His_PPase_superfam"/>
</dbReference>
<name>A0A1F6EXL5_9BACT</name>
<dbReference type="InterPro" id="IPR013078">
    <property type="entry name" value="His_Pase_superF_clade-1"/>
</dbReference>
<reference evidence="1 2" key="1">
    <citation type="journal article" date="2016" name="Nat. Commun.">
        <title>Thousands of microbial genomes shed light on interconnected biogeochemical processes in an aquifer system.</title>
        <authorList>
            <person name="Anantharaman K."/>
            <person name="Brown C.T."/>
            <person name="Hug L.A."/>
            <person name="Sharon I."/>
            <person name="Castelle C.J."/>
            <person name="Probst A.J."/>
            <person name="Thomas B.C."/>
            <person name="Singh A."/>
            <person name="Wilkins M.J."/>
            <person name="Karaoz U."/>
            <person name="Brodie E.L."/>
            <person name="Williams K.H."/>
            <person name="Hubbard S.S."/>
            <person name="Banfield J.F."/>
        </authorList>
    </citation>
    <scope>NUCLEOTIDE SEQUENCE [LARGE SCALE GENOMIC DNA]</scope>
</reference>
<accession>A0A1F6EXL5</accession>
<dbReference type="GO" id="GO:0016791">
    <property type="term" value="F:phosphatase activity"/>
    <property type="evidence" value="ECO:0007669"/>
    <property type="project" value="TreeGrafter"/>
</dbReference>
<dbReference type="AlphaFoldDB" id="A0A1F6EXL5"/>
<dbReference type="Gene3D" id="3.40.50.1240">
    <property type="entry name" value="Phosphoglycerate mutase-like"/>
    <property type="match status" value="1"/>
</dbReference>
<proteinExistence type="predicted"/>
<dbReference type="SMART" id="SM00855">
    <property type="entry name" value="PGAM"/>
    <property type="match status" value="1"/>
</dbReference>
<evidence type="ECO:0000313" key="1">
    <source>
        <dbReference type="EMBL" id="OGG78361.1"/>
    </source>
</evidence>
<sequence length="233" mass="26702">MSPLFASILVLIAGVVILRMQPRRFYFIRHGETILNEQHIRQGEDGALSENGKSQAEEVGSALKSLPIKRIIASPFPRARETAIIIKKYLKVPIVYSALLAERRNPKEIVGKSTRSPDVMRIVDEMDLAYHDDEYRFSDEENFIDLKKRARKCLALLALQGTRETAVVTHHVFLKMLLAYMLYREQLHAADFVKLSFFNVSDNAGISVVEFHPWKIFSPTRGWQVVTYNQQPS</sequence>
<gene>
    <name evidence="1" type="ORF">A3A36_02080</name>
</gene>
<dbReference type="Proteomes" id="UP000178811">
    <property type="component" value="Unassembled WGS sequence"/>
</dbReference>
<dbReference type="GO" id="GO:0005737">
    <property type="term" value="C:cytoplasm"/>
    <property type="evidence" value="ECO:0007669"/>
    <property type="project" value="TreeGrafter"/>
</dbReference>